<feature type="region of interest" description="Disordered" evidence="1">
    <location>
        <begin position="137"/>
        <end position="201"/>
    </location>
</feature>
<dbReference type="Proteomes" id="UP000029120">
    <property type="component" value="Chromosome 5"/>
</dbReference>
<name>A0A087GXD6_ARAAL</name>
<feature type="compositionally biased region" description="Basic and acidic residues" evidence="1">
    <location>
        <begin position="449"/>
        <end position="467"/>
    </location>
</feature>
<sequence>MGDGKIHFRFQTEEDLEAVMAHRQYHFDGSMIALERWIPTVRRDFPNTILFWIVVYGLPDYRRDEASVRSIGEALGEWLDVDVTEPTPRVCVMLDSGAPLVLRRESDDDGVIVRLRFKYKKLQKHCNQCLRITHKAPSCPERAHDGPPLHREPRRDPNRKRDTDTGKGRPWNNREDRGKAVAPRVSRVTSGKGEAAAVLPSRPKPVRRDIMAELDSCQATVEAPATAHSSTKEWVRKTFVTTDHRRSTSPSQTDHTNQDRLPEANPVKARAPWYRTTEEEAAIANSVSYQAEKWDAVETPPVPVLQPVIPALVGDGYPQADRVLSRDAVVSPKETGLFHGPEIEEAQQMDDNVELVAHDSDSQVMGLQSFLSPTGIIFPLKGLVDKANKDRKLTQRVTKALGVKKKIEHSAFHGNRVHKHMALAALEAPKALVGVSNPSPSKTGPGEGETSKEFNEPVVKEKLPADA</sequence>
<feature type="compositionally biased region" description="Basic and acidic residues" evidence="1">
    <location>
        <begin position="141"/>
        <end position="179"/>
    </location>
</feature>
<evidence type="ECO:0000256" key="1">
    <source>
        <dbReference type="SAM" id="MobiDB-lite"/>
    </source>
</evidence>
<accession>A0A087GXD6</accession>
<evidence type="ECO:0000313" key="2">
    <source>
        <dbReference type="EMBL" id="KFK34538.1"/>
    </source>
</evidence>
<organism evidence="2 3">
    <name type="scientific">Arabis alpina</name>
    <name type="common">Alpine rock-cress</name>
    <dbReference type="NCBI Taxonomy" id="50452"/>
    <lineage>
        <taxon>Eukaryota</taxon>
        <taxon>Viridiplantae</taxon>
        <taxon>Streptophyta</taxon>
        <taxon>Embryophyta</taxon>
        <taxon>Tracheophyta</taxon>
        <taxon>Spermatophyta</taxon>
        <taxon>Magnoliopsida</taxon>
        <taxon>eudicotyledons</taxon>
        <taxon>Gunneridae</taxon>
        <taxon>Pentapetalae</taxon>
        <taxon>rosids</taxon>
        <taxon>malvids</taxon>
        <taxon>Brassicales</taxon>
        <taxon>Brassicaceae</taxon>
        <taxon>Arabideae</taxon>
        <taxon>Arabis</taxon>
    </lineage>
</organism>
<protein>
    <submittedName>
        <fullName evidence="2">Uncharacterized protein</fullName>
    </submittedName>
</protein>
<feature type="region of interest" description="Disordered" evidence="1">
    <location>
        <begin position="240"/>
        <end position="265"/>
    </location>
</feature>
<proteinExistence type="predicted"/>
<dbReference type="EMBL" id="CM002873">
    <property type="protein sequence ID" value="KFK34538.1"/>
    <property type="molecule type" value="Genomic_DNA"/>
</dbReference>
<dbReference type="InterPro" id="IPR040256">
    <property type="entry name" value="At4g02000-like"/>
</dbReference>
<dbReference type="PANTHER" id="PTHR31286:SF178">
    <property type="entry name" value="DUF4283 DOMAIN-CONTAINING PROTEIN"/>
    <property type="match status" value="1"/>
</dbReference>
<dbReference type="OMA" id="CLRITHK"/>
<dbReference type="Gramene" id="KFK34538">
    <property type="protein sequence ID" value="KFK34538"/>
    <property type="gene ID" value="AALP_AA5G159200"/>
</dbReference>
<dbReference type="PANTHER" id="PTHR31286">
    <property type="entry name" value="GLYCINE-RICH CELL WALL STRUCTURAL PROTEIN 1.8-LIKE"/>
    <property type="match status" value="1"/>
</dbReference>
<dbReference type="AlphaFoldDB" id="A0A087GXD6"/>
<keyword evidence="3" id="KW-1185">Reference proteome</keyword>
<feature type="region of interest" description="Disordered" evidence="1">
    <location>
        <begin position="433"/>
        <end position="467"/>
    </location>
</feature>
<evidence type="ECO:0000313" key="3">
    <source>
        <dbReference type="Proteomes" id="UP000029120"/>
    </source>
</evidence>
<gene>
    <name evidence="2" type="ordered locus">AALP_Aa5g159200</name>
</gene>
<dbReference type="eggNOG" id="KOG1075">
    <property type="taxonomic scope" value="Eukaryota"/>
</dbReference>
<reference evidence="3" key="1">
    <citation type="journal article" date="2015" name="Nat. Plants">
        <title>Genome expansion of Arabis alpina linked with retrotransposition and reduced symmetric DNA methylation.</title>
        <authorList>
            <person name="Willing E.M."/>
            <person name="Rawat V."/>
            <person name="Mandakova T."/>
            <person name="Maumus F."/>
            <person name="James G.V."/>
            <person name="Nordstroem K.J."/>
            <person name="Becker C."/>
            <person name="Warthmann N."/>
            <person name="Chica C."/>
            <person name="Szarzynska B."/>
            <person name="Zytnicki M."/>
            <person name="Albani M.C."/>
            <person name="Kiefer C."/>
            <person name="Bergonzi S."/>
            <person name="Castaings L."/>
            <person name="Mateos J.L."/>
            <person name="Berns M.C."/>
            <person name="Bujdoso N."/>
            <person name="Piofczyk T."/>
            <person name="de Lorenzo L."/>
            <person name="Barrero-Sicilia C."/>
            <person name="Mateos I."/>
            <person name="Piednoel M."/>
            <person name="Hagmann J."/>
            <person name="Chen-Min-Tao R."/>
            <person name="Iglesias-Fernandez R."/>
            <person name="Schuster S.C."/>
            <person name="Alonso-Blanco C."/>
            <person name="Roudier F."/>
            <person name="Carbonero P."/>
            <person name="Paz-Ares J."/>
            <person name="Davis S.J."/>
            <person name="Pecinka A."/>
            <person name="Quesneville H."/>
            <person name="Colot V."/>
            <person name="Lysak M.A."/>
            <person name="Weigel D."/>
            <person name="Coupland G."/>
            <person name="Schneeberger K."/>
        </authorList>
    </citation>
    <scope>NUCLEOTIDE SEQUENCE [LARGE SCALE GENOMIC DNA]</scope>
    <source>
        <strain evidence="3">cv. Pajares</strain>
    </source>
</reference>
<dbReference type="OrthoDB" id="1112995at2759"/>